<protein>
    <submittedName>
        <fullName evidence="7">TetR/AcrR family transcriptional regulator</fullName>
    </submittedName>
</protein>
<dbReference type="EMBL" id="JALKCH010000015">
    <property type="protein sequence ID" value="MCK0198801.1"/>
    <property type="molecule type" value="Genomic_DNA"/>
</dbReference>
<dbReference type="Gene3D" id="1.10.357.10">
    <property type="entry name" value="Tetracycline Repressor, domain 2"/>
    <property type="match status" value="1"/>
</dbReference>
<keyword evidence="8" id="KW-1185">Reference proteome</keyword>
<feature type="region of interest" description="Disordered" evidence="5">
    <location>
        <begin position="1"/>
        <end position="22"/>
    </location>
</feature>
<gene>
    <name evidence="7" type="ORF">MWN34_18030</name>
</gene>
<dbReference type="PRINTS" id="PR00455">
    <property type="entry name" value="HTHTETR"/>
</dbReference>
<dbReference type="InterPro" id="IPR011075">
    <property type="entry name" value="TetR_C"/>
</dbReference>
<dbReference type="SUPFAM" id="SSF48498">
    <property type="entry name" value="Tetracyclin repressor-like, C-terminal domain"/>
    <property type="match status" value="1"/>
</dbReference>
<organism evidence="7 8">
    <name type="scientific">Ancylobacter crimeensis</name>
    <dbReference type="NCBI Taxonomy" id="2579147"/>
    <lineage>
        <taxon>Bacteria</taxon>
        <taxon>Pseudomonadati</taxon>
        <taxon>Pseudomonadota</taxon>
        <taxon>Alphaproteobacteria</taxon>
        <taxon>Hyphomicrobiales</taxon>
        <taxon>Xanthobacteraceae</taxon>
        <taxon>Ancylobacter</taxon>
    </lineage>
</organism>
<sequence>MTGADQTPRATPRRPPRKRPDAAARRQAILDAALAVFAEKGFAGARMEDVARRAGTAKGTLYLHFKDKAALFEGLVRTAADPVLGMMEAQVAQFPGSTRDLLVLLFARLHGEIICTPRRHIVRLLIGEGERFPELADFYFRTVVARGQDLLRAINARALARGEITSDAALRFPQLIIGPFLTAVIWIDLFERSEPLDAEAMLAAHIDVVLRGLGWRDEGVGA</sequence>
<evidence type="ECO:0000313" key="7">
    <source>
        <dbReference type="EMBL" id="MCK0198801.1"/>
    </source>
</evidence>
<dbReference type="InterPro" id="IPR036271">
    <property type="entry name" value="Tet_transcr_reg_TetR-rel_C_sf"/>
</dbReference>
<proteinExistence type="predicted"/>
<keyword evidence="1" id="KW-0805">Transcription regulation</keyword>
<comment type="caution">
    <text evidence="7">The sequence shown here is derived from an EMBL/GenBank/DDBJ whole genome shotgun (WGS) entry which is preliminary data.</text>
</comment>
<dbReference type="InterPro" id="IPR009057">
    <property type="entry name" value="Homeodomain-like_sf"/>
</dbReference>
<feature type="domain" description="HTH tetR-type" evidence="6">
    <location>
        <begin position="23"/>
        <end position="83"/>
    </location>
</feature>
<evidence type="ECO:0000259" key="6">
    <source>
        <dbReference type="PROSITE" id="PS50977"/>
    </source>
</evidence>
<dbReference type="InterPro" id="IPR050109">
    <property type="entry name" value="HTH-type_TetR-like_transc_reg"/>
</dbReference>
<accession>A0ABT0DFR2</accession>
<keyword evidence="2 4" id="KW-0238">DNA-binding</keyword>
<dbReference type="RefSeq" id="WP_247030704.1">
    <property type="nucleotide sequence ID" value="NZ_JALKCH010000015.1"/>
</dbReference>
<feature type="compositionally biased region" description="Low complexity" evidence="5">
    <location>
        <begin position="1"/>
        <end position="10"/>
    </location>
</feature>
<dbReference type="Pfam" id="PF00440">
    <property type="entry name" value="TetR_N"/>
    <property type="match status" value="1"/>
</dbReference>
<dbReference type="PROSITE" id="PS50977">
    <property type="entry name" value="HTH_TETR_2"/>
    <property type="match status" value="1"/>
</dbReference>
<dbReference type="Pfam" id="PF16859">
    <property type="entry name" value="TetR_C_11"/>
    <property type="match status" value="1"/>
</dbReference>
<keyword evidence="3" id="KW-0804">Transcription</keyword>
<evidence type="ECO:0000256" key="3">
    <source>
        <dbReference type="ARBA" id="ARBA00023163"/>
    </source>
</evidence>
<dbReference type="InterPro" id="IPR001647">
    <property type="entry name" value="HTH_TetR"/>
</dbReference>
<dbReference type="SUPFAM" id="SSF46689">
    <property type="entry name" value="Homeodomain-like"/>
    <property type="match status" value="1"/>
</dbReference>
<reference evidence="7 8" key="1">
    <citation type="submission" date="2022-04" db="EMBL/GenBank/DDBJ databases">
        <authorList>
            <person name="Grouzdev D.S."/>
            <person name="Pantiukh K.S."/>
            <person name="Krutkina M.S."/>
        </authorList>
    </citation>
    <scope>NUCLEOTIDE SEQUENCE [LARGE SCALE GENOMIC DNA]</scope>
    <source>
        <strain evidence="7 8">6x-1</strain>
    </source>
</reference>
<evidence type="ECO:0000256" key="1">
    <source>
        <dbReference type="ARBA" id="ARBA00023015"/>
    </source>
</evidence>
<feature type="DNA-binding region" description="H-T-H motif" evidence="4">
    <location>
        <begin position="46"/>
        <end position="65"/>
    </location>
</feature>
<dbReference type="PANTHER" id="PTHR30055">
    <property type="entry name" value="HTH-TYPE TRANSCRIPTIONAL REGULATOR RUTR"/>
    <property type="match status" value="1"/>
</dbReference>
<evidence type="ECO:0000256" key="5">
    <source>
        <dbReference type="SAM" id="MobiDB-lite"/>
    </source>
</evidence>
<dbReference type="PANTHER" id="PTHR30055:SF223">
    <property type="entry name" value="HTH-TYPE TRANSCRIPTIONAL REGULATOR UIDR"/>
    <property type="match status" value="1"/>
</dbReference>
<dbReference type="Proteomes" id="UP001203284">
    <property type="component" value="Unassembled WGS sequence"/>
</dbReference>
<evidence type="ECO:0000256" key="4">
    <source>
        <dbReference type="PROSITE-ProRule" id="PRU00335"/>
    </source>
</evidence>
<evidence type="ECO:0000313" key="8">
    <source>
        <dbReference type="Proteomes" id="UP001203284"/>
    </source>
</evidence>
<name>A0ABT0DFR2_9HYPH</name>
<evidence type="ECO:0000256" key="2">
    <source>
        <dbReference type="ARBA" id="ARBA00023125"/>
    </source>
</evidence>